<reference evidence="1 2" key="1">
    <citation type="journal article" date="2019" name="Int. J. Syst. Evol. Microbiol.">
        <title>The Global Catalogue of Microorganisms (GCM) 10K type strain sequencing project: providing services to taxonomists for standard genome sequencing and annotation.</title>
        <authorList>
            <consortium name="The Broad Institute Genomics Platform"/>
            <consortium name="The Broad Institute Genome Sequencing Center for Infectious Disease"/>
            <person name="Wu L."/>
            <person name="Ma J."/>
        </authorList>
    </citation>
    <scope>NUCLEOTIDE SEQUENCE [LARGE SCALE GENOMIC DNA]</scope>
    <source>
        <strain evidence="1 2">JCM 13250</strain>
    </source>
</reference>
<evidence type="ECO:0000313" key="1">
    <source>
        <dbReference type="EMBL" id="GAA1798518.1"/>
    </source>
</evidence>
<gene>
    <name evidence="1" type="ORF">GCM10009682_20120</name>
</gene>
<sequence>MSIATDVVQRPMEAFPPEPELEHERSELSLPLVVDGEVKEVIRMESLLKMQRSAPVLNAAGVRQFEFIIVEWEVAGFCETLGDWVQITLSPNIPQPKSVCVSQQHGSDFPAIIVYNAIMDVYLGKRLVDPQYVGLAVGADVVQIPPRNHVHFQKAFNLGEGLDIMAAVCATMASLSPDEWETKAAEFRRLRAN</sequence>
<protein>
    <submittedName>
        <fullName evidence="1">Uncharacterized protein</fullName>
    </submittedName>
</protein>
<evidence type="ECO:0000313" key="2">
    <source>
        <dbReference type="Proteomes" id="UP001500218"/>
    </source>
</evidence>
<dbReference type="RefSeq" id="WP_344128705.1">
    <property type="nucleotide sequence ID" value="NZ_BAAALT010000053.1"/>
</dbReference>
<name>A0ABN2LUI9_9ACTN</name>
<keyword evidence="2" id="KW-1185">Reference proteome</keyword>
<comment type="caution">
    <text evidence="1">The sequence shown here is derived from an EMBL/GenBank/DDBJ whole genome shotgun (WGS) entry which is preliminary data.</text>
</comment>
<accession>A0ABN2LUI9</accession>
<proteinExistence type="predicted"/>
<organism evidence="1 2">
    <name type="scientific">Luedemannella flava</name>
    <dbReference type="NCBI Taxonomy" id="349316"/>
    <lineage>
        <taxon>Bacteria</taxon>
        <taxon>Bacillati</taxon>
        <taxon>Actinomycetota</taxon>
        <taxon>Actinomycetes</taxon>
        <taxon>Micromonosporales</taxon>
        <taxon>Micromonosporaceae</taxon>
        <taxon>Luedemannella</taxon>
    </lineage>
</organism>
<dbReference type="EMBL" id="BAAALT010000053">
    <property type="protein sequence ID" value="GAA1798518.1"/>
    <property type="molecule type" value="Genomic_DNA"/>
</dbReference>
<dbReference type="Proteomes" id="UP001500218">
    <property type="component" value="Unassembled WGS sequence"/>
</dbReference>